<proteinExistence type="predicted"/>
<evidence type="ECO:0000313" key="4">
    <source>
        <dbReference type="Proteomes" id="UP001295423"/>
    </source>
</evidence>
<gene>
    <name evidence="3" type="ORF">CYCCA115_LOCUS11883</name>
</gene>
<feature type="region of interest" description="Disordered" evidence="2">
    <location>
        <begin position="289"/>
        <end position="311"/>
    </location>
</feature>
<comment type="caution">
    <text evidence="3">The sequence shown here is derived from an EMBL/GenBank/DDBJ whole genome shotgun (WGS) entry which is preliminary data.</text>
</comment>
<sequence length="311" mass="34811">MKRRRKQQTGEKDDNTEETHHSEDRVRHPARASLSHDSRNDSSSHHQPRAAASGSMAASASLSSSSVAGTLPDSGQDQPWELEHRRKASRKSSMRHQARKRIETEHLAELQAKLETINTQLREENESLRALIKRLREPENSNPVQANSTSTRPMALNTAATTGQLNVEQQRSTNDLLSLLQRPSQYNVLDQRQPVLPGVSAAATPSRPTTMEQTRSLQLALIQQRFNSMPLAYQQDQHLYFPLVQELHLATLQPGSLPYIAGGLSSRRILPSILDLPNNNYGMLHQQAAFGARMSPEDEEEDSKPKSQDRG</sequence>
<feature type="compositionally biased region" description="Low complexity" evidence="2">
    <location>
        <begin position="50"/>
        <end position="68"/>
    </location>
</feature>
<evidence type="ECO:0000313" key="3">
    <source>
        <dbReference type="EMBL" id="CAJ1949015.1"/>
    </source>
</evidence>
<feature type="compositionally biased region" description="Basic and acidic residues" evidence="2">
    <location>
        <begin position="8"/>
        <end position="27"/>
    </location>
</feature>
<feature type="compositionally biased region" description="Basic and acidic residues" evidence="2">
    <location>
        <begin position="34"/>
        <end position="44"/>
    </location>
</feature>
<name>A0AAD2PU98_9STRA</name>
<feature type="compositionally biased region" description="Basic residues" evidence="2">
    <location>
        <begin position="85"/>
        <end position="99"/>
    </location>
</feature>
<evidence type="ECO:0000256" key="2">
    <source>
        <dbReference type="SAM" id="MobiDB-lite"/>
    </source>
</evidence>
<protein>
    <recommendedName>
        <fullName evidence="5">BZIP domain-containing protein</fullName>
    </recommendedName>
</protein>
<keyword evidence="4" id="KW-1185">Reference proteome</keyword>
<dbReference type="AlphaFoldDB" id="A0AAD2PU98"/>
<evidence type="ECO:0008006" key="5">
    <source>
        <dbReference type="Google" id="ProtNLM"/>
    </source>
</evidence>
<evidence type="ECO:0000256" key="1">
    <source>
        <dbReference type="SAM" id="Coils"/>
    </source>
</evidence>
<reference evidence="3" key="1">
    <citation type="submission" date="2023-08" db="EMBL/GenBank/DDBJ databases">
        <authorList>
            <person name="Audoor S."/>
            <person name="Bilcke G."/>
        </authorList>
    </citation>
    <scope>NUCLEOTIDE SEQUENCE</scope>
</reference>
<feature type="coiled-coil region" evidence="1">
    <location>
        <begin position="107"/>
        <end position="134"/>
    </location>
</feature>
<organism evidence="3 4">
    <name type="scientific">Cylindrotheca closterium</name>
    <dbReference type="NCBI Taxonomy" id="2856"/>
    <lineage>
        <taxon>Eukaryota</taxon>
        <taxon>Sar</taxon>
        <taxon>Stramenopiles</taxon>
        <taxon>Ochrophyta</taxon>
        <taxon>Bacillariophyta</taxon>
        <taxon>Bacillariophyceae</taxon>
        <taxon>Bacillariophycidae</taxon>
        <taxon>Bacillariales</taxon>
        <taxon>Bacillariaceae</taxon>
        <taxon>Cylindrotheca</taxon>
    </lineage>
</organism>
<dbReference type="Proteomes" id="UP001295423">
    <property type="component" value="Unassembled WGS sequence"/>
</dbReference>
<dbReference type="EMBL" id="CAKOGP040001758">
    <property type="protein sequence ID" value="CAJ1949015.1"/>
    <property type="molecule type" value="Genomic_DNA"/>
</dbReference>
<accession>A0AAD2PU98</accession>
<feature type="region of interest" description="Disordered" evidence="2">
    <location>
        <begin position="1"/>
        <end position="99"/>
    </location>
</feature>
<keyword evidence="1" id="KW-0175">Coiled coil</keyword>